<feature type="domain" description="Chitin-binding type-2" evidence="15">
    <location>
        <begin position="452"/>
        <end position="515"/>
    </location>
</feature>
<dbReference type="Pfam" id="PF00704">
    <property type="entry name" value="Glyco_hydro_18"/>
    <property type="match status" value="1"/>
</dbReference>
<feature type="region of interest" description="Disordered" evidence="13">
    <location>
        <begin position="422"/>
        <end position="454"/>
    </location>
</feature>
<evidence type="ECO:0000256" key="7">
    <source>
        <dbReference type="ARBA" id="ARBA00023024"/>
    </source>
</evidence>
<dbReference type="FunFam" id="3.20.20.80:FF:000007">
    <property type="entry name" value="Acidic mammalian chitinase"/>
    <property type="match status" value="1"/>
</dbReference>
<evidence type="ECO:0000256" key="10">
    <source>
        <dbReference type="ARBA" id="ARBA00023295"/>
    </source>
</evidence>
<keyword evidence="4" id="KW-0147">Chitin-binding</keyword>
<dbReference type="EMBL" id="JABXBU010000015">
    <property type="protein sequence ID" value="KAF8787903.1"/>
    <property type="molecule type" value="Genomic_DNA"/>
</dbReference>
<dbReference type="SMART" id="SM00494">
    <property type="entry name" value="ChtBD2"/>
    <property type="match status" value="1"/>
</dbReference>
<dbReference type="Gene3D" id="3.20.20.80">
    <property type="entry name" value="Glycosidases"/>
    <property type="match status" value="1"/>
</dbReference>
<dbReference type="InterPro" id="IPR002557">
    <property type="entry name" value="Chitin-bd_dom"/>
</dbReference>
<dbReference type="SMART" id="SM00636">
    <property type="entry name" value="Glyco_18"/>
    <property type="match status" value="1"/>
</dbReference>
<keyword evidence="8" id="KW-1015">Disulfide bond</keyword>
<evidence type="ECO:0000256" key="2">
    <source>
        <dbReference type="ARBA" id="ARBA00009121"/>
    </source>
</evidence>
<dbReference type="SUPFAM" id="SSF51445">
    <property type="entry name" value="(Trans)glycosidases"/>
    <property type="match status" value="1"/>
</dbReference>
<keyword evidence="10 12" id="KW-0326">Glycosidase</keyword>
<dbReference type="InterPro" id="IPR036508">
    <property type="entry name" value="Chitin-bd_dom_sf"/>
</dbReference>
<dbReference type="PROSITE" id="PS50940">
    <property type="entry name" value="CHIT_BIND_II"/>
    <property type="match status" value="1"/>
</dbReference>
<dbReference type="AlphaFoldDB" id="A0A8T0FGA5"/>
<protein>
    <recommendedName>
        <fullName evidence="3">chitinase</fullName>
        <ecNumber evidence="3">3.2.1.14</ecNumber>
    </recommendedName>
</protein>
<dbReference type="Proteomes" id="UP000807504">
    <property type="component" value="Unassembled WGS sequence"/>
</dbReference>
<feature type="compositionally biased region" description="Low complexity" evidence="13">
    <location>
        <begin position="422"/>
        <end position="440"/>
    </location>
</feature>
<evidence type="ECO:0000256" key="12">
    <source>
        <dbReference type="RuleBase" id="RU000489"/>
    </source>
</evidence>
<evidence type="ECO:0000256" key="4">
    <source>
        <dbReference type="ARBA" id="ARBA00022669"/>
    </source>
</evidence>
<dbReference type="InterPro" id="IPR050314">
    <property type="entry name" value="Glycosyl_Hydrlase_18"/>
</dbReference>
<evidence type="ECO:0000313" key="18">
    <source>
        <dbReference type="Proteomes" id="UP000807504"/>
    </source>
</evidence>
<keyword evidence="7" id="KW-0146">Chitin degradation</keyword>
<reference evidence="17" key="2">
    <citation type="submission" date="2020-06" db="EMBL/GenBank/DDBJ databases">
        <authorList>
            <person name="Sheffer M."/>
        </authorList>
    </citation>
    <scope>NUCLEOTIDE SEQUENCE</scope>
</reference>
<evidence type="ECO:0000313" key="17">
    <source>
        <dbReference type="EMBL" id="KAF8787903.1"/>
    </source>
</evidence>
<dbReference type="SUPFAM" id="SSF57625">
    <property type="entry name" value="Invertebrate chitin-binding proteins"/>
    <property type="match status" value="1"/>
</dbReference>
<dbReference type="Gene3D" id="2.170.140.10">
    <property type="entry name" value="Chitin binding domain"/>
    <property type="match status" value="1"/>
</dbReference>
<dbReference type="GO" id="GO:0008843">
    <property type="term" value="F:endochitinase activity"/>
    <property type="evidence" value="ECO:0007669"/>
    <property type="project" value="UniProtKB-EC"/>
</dbReference>
<evidence type="ECO:0000259" key="15">
    <source>
        <dbReference type="PROSITE" id="PS50940"/>
    </source>
</evidence>
<evidence type="ECO:0000256" key="14">
    <source>
        <dbReference type="SAM" id="SignalP"/>
    </source>
</evidence>
<dbReference type="SUPFAM" id="SSF54556">
    <property type="entry name" value="Chitinase insertion domain"/>
    <property type="match status" value="1"/>
</dbReference>
<dbReference type="InterPro" id="IPR017853">
    <property type="entry name" value="GH"/>
</dbReference>
<feature type="signal peptide" evidence="14">
    <location>
        <begin position="1"/>
        <end position="20"/>
    </location>
</feature>
<dbReference type="GO" id="GO:0000272">
    <property type="term" value="P:polysaccharide catabolic process"/>
    <property type="evidence" value="ECO:0007669"/>
    <property type="project" value="UniProtKB-KW"/>
</dbReference>
<dbReference type="Gene3D" id="3.10.50.10">
    <property type="match status" value="1"/>
</dbReference>
<evidence type="ECO:0000256" key="13">
    <source>
        <dbReference type="SAM" id="MobiDB-lite"/>
    </source>
</evidence>
<comment type="catalytic activity">
    <reaction evidence="1">
        <text>Random endo-hydrolysis of N-acetyl-beta-D-glucosaminide (1-&gt;4)-beta-linkages in chitin and chitodextrins.</text>
        <dbReference type="EC" id="3.2.1.14"/>
    </reaction>
</comment>
<dbReference type="InterPro" id="IPR001579">
    <property type="entry name" value="Glyco_hydro_18_chit_AS"/>
</dbReference>
<proteinExistence type="inferred from homology"/>
<dbReference type="PANTHER" id="PTHR11177:SF360">
    <property type="entry name" value="CHITINASE 4-RELATED"/>
    <property type="match status" value="1"/>
</dbReference>
<dbReference type="GO" id="GO:0006032">
    <property type="term" value="P:chitin catabolic process"/>
    <property type="evidence" value="ECO:0007669"/>
    <property type="project" value="UniProtKB-KW"/>
</dbReference>
<evidence type="ECO:0000256" key="1">
    <source>
        <dbReference type="ARBA" id="ARBA00000822"/>
    </source>
</evidence>
<name>A0A8T0FGA5_ARGBR</name>
<comment type="caution">
    <text evidence="17">The sequence shown here is derived from an EMBL/GenBank/DDBJ whole genome shotgun (WGS) entry which is preliminary data.</text>
</comment>
<keyword evidence="6 12" id="KW-0378">Hydrolase</keyword>
<dbReference type="Pfam" id="PF01607">
    <property type="entry name" value="CBM_14"/>
    <property type="match status" value="1"/>
</dbReference>
<organism evidence="17 18">
    <name type="scientific">Argiope bruennichi</name>
    <name type="common">Wasp spider</name>
    <name type="synonym">Aranea bruennichi</name>
    <dbReference type="NCBI Taxonomy" id="94029"/>
    <lineage>
        <taxon>Eukaryota</taxon>
        <taxon>Metazoa</taxon>
        <taxon>Ecdysozoa</taxon>
        <taxon>Arthropoda</taxon>
        <taxon>Chelicerata</taxon>
        <taxon>Arachnida</taxon>
        <taxon>Araneae</taxon>
        <taxon>Araneomorphae</taxon>
        <taxon>Entelegynae</taxon>
        <taxon>Araneoidea</taxon>
        <taxon>Araneidae</taxon>
        <taxon>Argiope</taxon>
    </lineage>
</organism>
<sequence>MITHGIWIFCLLSVVGFSAAATNSQPKGKKPYKIVCYLGSWANYRRDDGKFLIEDIDPKLCTHLVYGFAKLNHNNKIAAYDPYLDLKENWGLGAYERFTGLKKKNPSLKTLLAIGGWNEGSTKYSRMAKTASSRKTFIDSCIEFLQKYGFDGLDLDWEYPATRGGIPEDKKNFVLLLKEMKEAFSSHNLMLTAAVSAGQNTIDQAYDIPALGKYLDLINLMAYDFHGGWDKVTGHNSPLYARPDEEGAEKTLNIDYAVKYWLRKGAPTEKLILGMPLYGRSFTLKDVKENGLGAPVTGKGMAGEYTREQGFLGYHEICKKLQKEKGWKVTTEKHVQAPYAVKDRQWIGYDDIKSISGKVDYLIQMKLGGAMVWSLETDDFKGKCHGYKNPLLNAINAVLNGSSLPLPDLHIDEDNFIFQDIPSSSSTSSPKSSTEVTPKSVAVTTENPDDEPLPCPSNGYFRHPKDCKLFYLCQPRKPGQDAGYQIYLFTCGAGTVFSEAMRTCAFPSSVPGCSES</sequence>
<evidence type="ECO:0000256" key="9">
    <source>
        <dbReference type="ARBA" id="ARBA00023277"/>
    </source>
</evidence>
<dbReference type="PANTHER" id="PTHR11177">
    <property type="entry name" value="CHITINASE"/>
    <property type="match status" value="1"/>
</dbReference>
<dbReference type="FunFam" id="3.10.50.10:FF:000004">
    <property type="entry name" value="Chitinase 5"/>
    <property type="match status" value="1"/>
</dbReference>
<evidence type="ECO:0000256" key="11">
    <source>
        <dbReference type="ARBA" id="ARBA00023326"/>
    </source>
</evidence>
<dbReference type="GO" id="GO:0008061">
    <property type="term" value="F:chitin binding"/>
    <property type="evidence" value="ECO:0007669"/>
    <property type="project" value="UniProtKB-KW"/>
</dbReference>
<comment type="similarity">
    <text evidence="2">Belongs to the glycosyl hydrolase 18 family. Chitinase class II subfamily.</text>
</comment>
<feature type="chain" id="PRO_5035781622" description="chitinase" evidence="14">
    <location>
        <begin position="21"/>
        <end position="516"/>
    </location>
</feature>
<dbReference type="InterPro" id="IPR001223">
    <property type="entry name" value="Glyco_hydro18_cat"/>
</dbReference>
<keyword evidence="5 14" id="KW-0732">Signal</keyword>
<keyword evidence="18" id="KW-1185">Reference proteome</keyword>
<dbReference type="InterPro" id="IPR029070">
    <property type="entry name" value="Chitinase_insertion_sf"/>
</dbReference>
<dbReference type="GO" id="GO:0005576">
    <property type="term" value="C:extracellular region"/>
    <property type="evidence" value="ECO:0007669"/>
    <property type="project" value="InterPro"/>
</dbReference>
<dbReference type="CDD" id="cd02872">
    <property type="entry name" value="GH18_chitolectin_chitotriosidase"/>
    <property type="match status" value="1"/>
</dbReference>
<evidence type="ECO:0000256" key="8">
    <source>
        <dbReference type="ARBA" id="ARBA00023157"/>
    </source>
</evidence>
<dbReference type="PROSITE" id="PS01095">
    <property type="entry name" value="GH18_1"/>
    <property type="match status" value="1"/>
</dbReference>
<evidence type="ECO:0000256" key="3">
    <source>
        <dbReference type="ARBA" id="ARBA00012729"/>
    </source>
</evidence>
<evidence type="ECO:0000256" key="6">
    <source>
        <dbReference type="ARBA" id="ARBA00022801"/>
    </source>
</evidence>
<dbReference type="PROSITE" id="PS51910">
    <property type="entry name" value="GH18_2"/>
    <property type="match status" value="1"/>
</dbReference>
<gene>
    <name evidence="17" type="ORF">HNY73_009454</name>
</gene>
<evidence type="ECO:0000259" key="16">
    <source>
        <dbReference type="PROSITE" id="PS51910"/>
    </source>
</evidence>
<evidence type="ECO:0000256" key="5">
    <source>
        <dbReference type="ARBA" id="ARBA00022729"/>
    </source>
</evidence>
<reference evidence="17" key="1">
    <citation type="journal article" date="2020" name="bioRxiv">
        <title>Chromosome-level reference genome of the European wasp spider Argiope bruennichi: a resource for studies on range expansion and evolutionary adaptation.</title>
        <authorList>
            <person name="Sheffer M.M."/>
            <person name="Hoppe A."/>
            <person name="Krehenwinkel H."/>
            <person name="Uhl G."/>
            <person name="Kuss A.W."/>
            <person name="Jensen L."/>
            <person name="Jensen C."/>
            <person name="Gillespie R.G."/>
            <person name="Hoff K.J."/>
            <person name="Prost S."/>
        </authorList>
    </citation>
    <scope>NUCLEOTIDE SEQUENCE</scope>
</reference>
<feature type="domain" description="GH18" evidence="16">
    <location>
        <begin position="32"/>
        <end position="402"/>
    </location>
</feature>
<dbReference type="EC" id="3.2.1.14" evidence="3"/>
<keyword evidence="9" id="KW-0119">Carbohydrate metabolism</keyword>
<keyword evidence="11" id="KW-0624">Polysaccharide degradation</keyword>
<dbReference type="InterPro" id="IPR011583">
    <property type="entry name" value="Chitinase_II/V-like_cat"/>
</dbReference>
<accession>A0A8T0FGA5</accession>